<evidence type="ECO:0000256" key="4">
    <source>
        <dbReference type="ARBA" id="ARBA00023163"/>
    </source>
</evidence>
<keyword evidence="2" id="KW-0805">Transcription regulation</keyword>
<keyword evidence="3" id="KW-0731">Sigma factor</keyword>
<evidence type="ECO:0000259" key="6">
    <source>
        <dbReference type="Pfam" id="PF08281"/>
    </source>
</evidence>
<dbReference type="InterPro" id="IPR007627">
    <property type="entry name" value="RNA_pol_sigma70_r2"/>
</dbReference>
<dbReference type="InterPro" id="IPR036388">
    <property type="entry name" value="WH-like_DNA-bd_sf"/>
</dbReference>
<protein>
    <submittedName>
        <fullName evidence="7">RNA polymerase sigma factor</fullName>
    </submittedName>
</protein>
<comment type="similarity">
    <text evidence="1">Belongs to the sigma-70 factor family. ECF subfamily.</text>
</comment>
<dbReference type="Gene3D" id="1.10.10.10">
    <property type="entry name" value="Winged helix-like DNA-binding domain superfamily/Winged helix DNA-binding domain"/>
    <property type="match status" value="1"/>
</dbReference>
<reference evidence="8" key="1">
    <citation type="journal article" date="2019" name="Int. J. Syst. Evol. Microbiol.">
        <title>The Global Catalogue of Microorganisms (GCM) 10K type strain sequencing project: providing services to taxonomists for standard genome sequencing and annotation.</title>
        <authorList>
            <consortium name="The Broad Institute Genomics Platform"/>
            <consortium name="The Broad Institute Genome Sequencing Center for Infectious Disease"/>
            <person name="Wu L."/>
            <person name="Ma J."/>
        </authorList>
    </citation>
    <scope>NUCLEOTIDE SEQUENCE [LARGE SCALE GENOMIC DNA]</scope>
    <source>
        <strain evidence="8">KCTC 52473</strain>
    </source>
</reference>
<sequence length="175" mass="19987">MSVVGNDNRFWATLIQSHDDSLREFLNRRNQNAADVGDIIQETYMRVVKIPPQSVNNPQAYLFKTAANLSINNYKKVCSDENNKKNIASKPSTSTQYNTVTSTTPELELEAQRKRELMLEALKGLPQNCRAAFILHRFYPDTYLDIAKKLNVSVSMVEKYIAQAVLHCKQSMEQN</sequence>
<feature type="domain" description="RNA polymerase sigma factor 70 region 4 type 2" evidence="6">
    <location>
        <begin position="116"/>
        <end position="168"/>
    </location>
</feature>
<name>A0ABV7FS81_9ALTE</name>
<dbReference type="RefSeq" id="WP_376919516.1">
    <property type="nucleotide sequence ID" value="NZ_JBHRSW010000010.1"/>
</dbReference>
<dbReference type="Gene3D" id="1.10.1740.10">
    <property type="match status" value="1"/>
</dbReference>
<feature type="domain" description="RNA polymerase sigma-70 region 2" evidence="5">
    <location>
        <begin position="14"/>
        <end position="76"/>
    </location>
</feature>
<dbReference type="CDD" id="cd06171">
    <property type="entry name" value="Sigma70_r4"/>
    <property type="match status" value="1"/>
</dbReference>
<evidence type="ECO:0000256" key="1">
    <source>
        <dbReference type="ARBA" id="ARBA00010641"/>
    </source>
</evidence>
<dbReference type="InterPro" id="IPR014284">
    <property type="entry name" value="RNA_pol_sigma-70_dom"/>
</dbReference>
<dbReference type="SUPFAM" id="SSF88946">
    <property type="entry name" value="Sigma2 domain of RNA polymerase sigma factors"/>
    <property type="match status" value="1"/>
</dbReference>
<keyword evidence="4" id="KW-0804">Transcription</keyword>
<gene>
    <name evidence="7" type="ORF">ACFOHL_07070</name>
</gene>
<evidence type="ECO:0000313" key="8">
    <source>
        <dbReference type="Proteomes" id="UP001595478"/>
    </source>
</evidence>
<dbReference type="PANTHER" id="PTHR43133:SF63">
    <property type="entry name" value="RNA POLYMERASE SIGMA FACTOR FECI-RELATED"/>
    <property type="match status" value="1"/>
</dbReference>
<evidence type="ECO:0000256" key="3">
    <source>
        <dbReference type="ARBA" id="ARBA00023082"/>
    </source>
</evidence>
<dbReference type="Pfam" id="PF04542">
    <property type="entry name" value="Sigma70_r2"/>
    <property type="match status" value="1"/>
</dbReference>
<dbReference type="EMBL" id="JBHRSW010000010">
    <property type="protein sequence ID" value="MFC3121377.1"/>
    <property type="molecule type" value="Genomic_DNA"/>
</dbReference>
<evidence type="ECO:0000259" key="5">
    <source>
        <dbReference type="Pfam" id="PF04542"/>
    </source>
</evidence>
<dbReference type="InterPro" id="IPR013324">
    <property type="entry name" value="RNA_pol_sigma_r3/r4-like"/>
</dbReference>
<dbReference type="PANTHER" id="PTHR43133">
    <property type="entry name" value="RNA POLYMERASE ECF-TYPE SIGMA FACTO"/>
    <property type="match status" value="1"/>
</dbReference>
<proteinExistence type="inferred from homology"/>
<evidence type="ECO:0000256" key="2">
    <source>
        <dbReference type="ARBA" id="ARBA00023015"/>
    </source>
</evidence>
<evidence type="ECO:0000313" key="7">
    <source>
        <dbReference type="EMBL" id="MFC3121377.1"/>
    </source>
</evidence>
<dbReference type="Pfam" id="PF08281">
    <property type="entry name" value="Sigma70_r4_2"/>
    <property type="match status" value="1"/>
</dbReference>
<comment type="caution">
    <text evidence="7">The sequence shown here is derived from an EMBL/GenBank/DDBJ whole genome shotgun (WGS) entry which is preliminary data.</text>
</comment>
<organism evidence="7 8">
    <name type="scientific">Agaribacter flavus</name>
    <dbReference type="NCBI Taxonomy" id="1902781"/>
    <lineage>
        <taxon>Bacteria</taxon>
        <taxon>Pseudomonadati</taxon>
        <taxon>Pseudomonadota</taxon>
        <taxon>Gammaproteobacteria</taxon>
        <taxon>Alteromonadales</taxon>
        <taxon>Alteromonadaceae</taxon>
        <taxon>Agaribacter</taxon>
    </lineage>
</organism>
<accession>A0ABV7FS81</accession>
<dbReference type="SUPFAM" id="SSF88659">
    <property type="entry name" value="Sigma3 and sigma4 domains of RNA polymerase sigma factors"/>
    <property type="match status" value="1"/>
</dbReference>
<dbReference type="InterPro" id="IPR013249">
    <property type="entry name" value="RNA_pol_sigma70_r4_t2"/>
</dbReference>
<keyword evidence="8" id="KW-1185">Reference proteome</keyword>
<dbReference type="InterPro" id="IPR039425">
    <property type="entry name" value="RNA_pol_sigma-70-like"/>
</dbReference>
<dbReference type="InterPro" id="IPR013325">
    <property type="entry name" value="RNA_pol_sigma_r2"/>
</dbReference>
<dbReference type="Proteomes" id="UP001595478">
    <property type="component" value="Unassembled WGS sequence"/>
</dbReference>
<dbReference type="NCBIfam" id="TIGR02937">
    <property type="entry name" value="sigma70-ECF"/>
    <property type="match status" value="1"/>
</dbReference>